<name>A0A8H5D886_9AGAR</name>
<evidence type="ECO:0000256" key="3">
    <source>
        <dbReference type="ARBA" id="ARBA00023054"/>
    </source>
</evidence>
<keyword evidence="3" id="KW-0175">Coiled coil</keyword>
<keyword evidence="7" id="KW-1185">Reference proteome</keyword>
<evidence type="ECO:0008006" key="8">
    <source>
        <dbReference type="Google" id="ProtNLM"/>
    </source>
</evidence>
<dbReference type="GO" id="GO:0005730">
    <property type="term" value="C:nucleolus"/>
    <property type="evidence" value="ECO:0007669"/>
    <property type="project" value="UniProtKB-SubCell"/>
</dbReference>
<evidence type="ECO:0000256" key="5">
    <source>
        <dbReference type="SAM" id="MobiDB-lite"/>
    </source>
</evidence>
<dbReference type="InterPro" id="IPR019186">
    <property type="entry name" value="Nucleolar_protein_12"/>
</dbReference>
<dbReference type="AlphaFoldDB" id="A0A8H5D886"/>
<dbReference type="OrthoDB" id="551633at2759"/>
<dbReference type="Proteomes" id="UP000559027">
    <property type="component" value="Unassembled WGS sequence"/>
</dbReference>
<comment type="similarity">
    <text evidence="2">Belongs to the RRP17 family.</text>
</comment>
<dbReference type="PANTHER" id="PTHR14577">
    <property type="entry name" value="NUCLEOLAR PROTEIN 12"/>
    <property type="match status" value="1"/>
</dbReference>
<dbReference type="GO" id="GO:0019843">
    <property type="term" value="F:rRNA binding"/>
    <property type="evidence" value="ECO:0007669"/>
    <property type="project" value="TreeGrafter"/>
</dbReference>
<sequence>MTYSRVSRPCVRWEEGAGEGMGLGEKMGLVVVCICHETGQSAIASLICKDYPRLARHPIIRLTKQSTFFCPPSMDNLTTLTRSHTLIAAKKRAKREQIKEIIFDDNARKEFLTGFHKRKLAKAEAARKKAQDREKQDRLEARREQRRALRDQAADNARKVERHDDNDGDDEEEWSGIGSSSKGKDKQRDEEYEDEQILATVTVVEDFDPDTIRHGPLRSSPPTPPSQELSSNLPSKKPTPQFNMQPRSQKNQTKPQKIRYQTKEARKTERVKQLARRTEKAERAGGKVVRRNSSRKKFKSRR</sequence>
<feature type="compositionally biased region" description="Basic residues" evidence="5">
    <location>
        <begin position="288"/>
        <end position="302"/>
    </location>
</feature>
<protein>
    <recommendedName>
        <fullName evidence="8">Ribosomal RNA-processing protein 17</fullName>
    </recommendedName>
</protein>
<comment type="caution">
    <text evidence="6">The sequence shown here is derived from an EMBL/GenBank/DDBJ whole genome shotgun (WGS) entry which is preliminary data.</text>
</comment>
<accession>A0A8H5D886</accession>
<dbReference type="Pfam" id="PF09805">
    <property type="entry name" value="Nop25"/>
    <property type="match status" value="1"/>
</dbReference>
<evidence type="ECO:0000256" key="2">
    <source>
        <dbReference type="ARBA" id="ARBA00007175"/>
    </source>
</evidence>
<organism evidence="6 7">
    <name type="scientific">Leucocoprinus leucothites</name>
    <dbReference type="NCBI Taxonomy" id="201217"/>
    <lineage>
        <taxon>Eukaryota</taxon>
        <taxon>Fungi</taxon>
        <taxon>Dikarya</taxon>
        <taxon>Basidiomycota</taxon>
        <taxon>Agaricomycotina</taxon>
        <taxon>Agaricomycetes</taxon>
        <taxon>Agaricomycetidae</taxon>
        <taxon>Agaricales</taxon>
        <taxon>Agaricineae</taxon>
        <taxon>Agaricaceae</taxon>
        <taxon>Leucocoprinus</taxon>
    </lineage>
</organism>
<evidence type="ECO:0000256" key="1">
    <source>
        <dbReference type="ARBA" id="ARBA00004604"/>
    </source>
</evidence>
<feature type="compositionally biased region" description="Basic and acidic residues" evidence="5">
    <location>
        <begin position="261"/>
        <end position="285"/>
    </location>
</feature>
<feature type="compositionally biased region" description="Polar residues" evidence="5">
    <location>
        <begin position="226"/>
        <end position="255"/>
    </location>
</feature>
<reference evidence="6 7" key="1">
    <citation type="journal article" date="2020" name="ISME J.">
        <title>Uncovering the hidden diversity of litter-decomposition mechanisms in mushroom-forming fungi.</title>
        <authorList>
            <person name="Floudas D."/>
            <person name="Bentzer J."/>
            <person name="Ahren D."/>
            <person name="Johansson T."/>
            <person name="Persson P."/>
            <person name="Tunlid A."/>
        </authorList>
    </citation>
    <scope>NUCLEOTIDE SEQUENCE [LARGE SCALE GENOMIC DNA]</scope>
    <source>
        <strain evidence="6 7">CBS 146.42</strain>
    </source>
</reference>
<feature type="region of interest" description="Disordered" evidence="5">
    <location>
        <begin position="124"/>
        <end position="302"/>
    </location>
</feature>
<evidence type="ECO:0000313" key="7">
    <source>
        <dbReference type="Proteomes" id="UP000559027"/>
    </source>
</evidence>
<comment type="subcellular location">
    <subcellularLocation>
        <location evidence="1">Nucleus</location>
        <location evidence="1">Nucleolus</location>
    </subcellularLocation>
</comment>
<dbReference type="EMBL" id="JAACJO010000008">
    <property type="protein sequence ID" value="KAF5354984.1"/>
    <property type="molecule type" value="Genomic_DNA"/>
</dbReference>
<dbReference type="PANTHER" id="PTHR14577:SF0">
    <property type="entry name" value="NUCLEOLAR PROTEIN 12"/>
    <property type="match status" value="1"/>
</dbReference>
<gene>
    <name evidence="6" type="ORF">D9756_005386</name>
</gene>
<evidence type="ECO:0000313" key="6">
    <source>
        <dbReference type="EMBL" id="KAF5354984.1"/>
    </source>
</evidence>
<proteinExistence type="inferred from homology"/>
<feature type="compositionally biased region" description="Basic and acidic residues" evidence="5">
    <location>
        <begin position="124"/>
        <end position="165"/>
    </location>
</feature>
<evidence type="ECO:0000256" key="4">
    <source>
        <dbReference type="ARBA" id="ARBA00023242"/>
    </source>
</evidence>
<keyword evidence="4" id="KW-0539">Nucleus</keyword>